<protein>
    <submittedName>
        <fullName evidence="3">Class II fructose-bisphosphate aldolase</fullName>
    </submittedName>
</protein>
<dbReference type="PANTHER" id="PTHR30304:SF0">
    <property type="entry name" value="D-TAGATOSE-1,6-BISPHOSPHATE ALDOLASE SUBUNIT GATY-RELATED"/>
    <property type="match status" value="1"/>
</dbReference>
<reference evidence="3" key="2">
    <citation type="journal article" date="2021" name="PeerJ">
        <title>Extensive microbial diversity within the chicken gut microbiome revealed by metagenomics and culture.</title>
        <authorList>
            <person name="Gilroy R."/>
            <person name="Ravi A."/>
            <person name="Getino M."/>
            <person name="Pursley I."/>
            <person name="Horton D.L."/>
            <person name="Alikhan N.F."/>
            <person name="Baker D."/>
            <person name="Gharbi K."/>
            <person name="Hall N."/>
            <person name="Watson M."/>
            <person name="Adriaenssens E.M."/>
            <person name="Foster-Nyarko E."/>
            <person name="Jarju S."/>
            <person name="Secka A."/>
            <person name="Antonio M."/>
            <person name="Oren A."/>
            <person name="Chaudhuri R.R."/>
            <person name="La Ragione R."/>
            <person name="Hildebrand F."/>
            <person name="Pallen M.J."/>
        </authorList>
    </citation>
    <scope>NUCLEOTIDE SEQUENCE</scope>
    <source>
        <strain evidence="3">ChiSjej4B22-8148</strain>
    </source>
</reference>
<dbReference type="PIRSF" id="PIRSF001359">
    <property type="entry name" value="F_bP_aldolase_II"/>
    <property type="match status" value="1"/>
</dbReference>
<dbReference type="Proteomes" id="UP000886757">
    <property type="component" value="Unassembled WGS sequence"/>
</dbReference>
<dbReference type="AlphaFoldDB" id="A0A9D1DA07"/>
<dbReference type="NCBIfam" id="TIGR00167">
    <property type="entry name" value="cbbA"/>
    <property type="match status" value="1"/>
</dbReference>
<accession>A0A9D1DA07</accession>
<dbReference type="InterPro" id="IPR050246">
    <property type="entry name" value="Class_II_FBP_aldolase"/>
</dbReference>
<dbReference type="PANTHER" id="PTHR30304">
    <property type="entry name" value="D-TAGATOSE-1,6-BISPHOSPHATE ALDOLASE"/>
    <property type="match status" value="1"/>
</dbReference>
<name>A0A9D1DA07_9FIRM</name>
<feature type="binding site" evidence="2">
    <location>
        <position position="179"/>
    </location>
    <ligand>
        <name>Zn(2+)</name>
        <dbReference type="ChEBI" id="CHEBI:29105"/>
        <label>1</label>
        <note>catalytic</note>
    </ligand>
</feature>
<dbReference type="GO" id="GO:0016832">
    <property type="term" value="F:aldehyde-lyase activity"/>
    <property type="evidence" value="ECO:0007669"/>
    <property type="project" value="InterPro"/>
</dbReference>
<comment type="caution">
    <text evidence="3">The sequence shown here is derived from an EMBL/GenBank/DDBJ whole genome shotgun (WGS) entry which is preliminary data.</text>
</comment>
<gene>
    <name evidence="3" type="ORF">IAB31_11055</name>
</gene>
<evidence type="ECO:0000313" key="3">
    <source>
        <dbReference type="EMBL" id="HIR14446.1"/>
    </source>
</evidence>
<dbReference type="InterPro" id="IPR013785">
    <property type="entry name" value="Aldolase_TIM"/>
</dbReference>
<comment type="cofactor">
    <cofactor evidence="2">
        <name>Zn(2+)</name>
        <dbReference type="ChEBI" id="CHEBI:29105"/>
    </cofactor>
    <text evidence="2">Binds 2 Zn(2+) ions per subunit. One is catalytic and the other provides a structural contribution.</text>
</comment>
<proteinExistence type="predicted"/>
<dbReference type="GO" id="GO:0008270">
    <property type="term" value="F:zinc ion binding"/>
    <property type="evidence" value="ECO:0007669"/>
    <property type="project" value="InterPro"/>
</dbReference>
<evidence type="ECO:0000256" key="2">
    <source>
        <dbReference type="PIRSR" id="PIRSR001359-3"/>
    </source>
</evidence>
<feature type="binding site" evidence="2">
    <location>
        <position position="104"/>
    </location>
    <ligand>
        <name>Zn(2+)</name>
        <dbReference type="ChEBI" id="CHEBI:29105"/>
        <label>2</label>
    </ligand>
</feature>
<organism evidence="3 4">
    <name type="scientific">Candidatus Choladousia intestinavium</name>
    <dbReference type="NCBI Taxonomy" id="2840727"/>
    <lineage>
        <taxon>Bacteria</taxon>
        <taxon>Bacillati</taxon>
        <taxon>Bacillota</taxon>
        <taxon>Clostridia</taxon>
        <taxon>Lachnospirales</taxon>
        <taxon>Lachnospiraceae</taxon>
        <taxon>Lachnospiraceae incertae sedis</taxon>
        <taxon>Candidatus Choladousia</taxon>
    </lineage>
</organism>
<dbReference type="GO" id="GO:0005975">
    <property type="term" value="P:carbohydrate metabolic process"/>
    <property type="evidence" value="ECO:0007669"/>
    <property type="project" value="InterPro"/>
</dbReference>
<keyword evidence="2" id="KW-0479">Metal-binding</keyword>
<dbReference type="InterPro" id="IPR000771">
    <property type="entry name" value="FBA_II"/>
</dbReference>
<feature type="binding site" evidence="2">
    <location>
        <position position="83"/>
    </location>
    <ligand>
        <name>Zn(2+)</name>
        <dbReference type="ChEBI" id="CHEBI:29105"/>
        <label>1</label>
        <note>catalytic</note>
    </ligand>
</feature>
<sequence length="283" mass="31087">MGLCTMKELIDKAHDEKYAVPAFNVCNLETIQGILECAEELHAPVILQAHWLEAYYSSPKTVVAMIRLVAEGKNVQYAIHLDHGATYEDTVRCVQGGFTSVMYDGSQLPLDENIQNLKKVCEMAKAVGVTVEGEIGTIGQTSEMGEALERVYLTDPQEAARLSKETGIDCLAVAIGNAHGFYKQEPKLDFERLAEIAAVVEVPLVLHGGTGIPCDQIQKAITMGISKINFSSVLRRAFLSSVGEFLKNEPDTIEFMDTMRKGKEALKEAAKNAMEMCMCCDRC</sequence>
<feature type="binding site" evidence="2">
    <location>
        <position position="134"/>
    </location>
    <ligand>
        <name>Zn(2+)</name>
        <dbReference type="ChEBI" id="CHEBI:29105"/>
        <label>2</label>
    </ligand>
</feature>
<dbReference type="SUPFAM" id="SSF51569">
    <property type="entry name" value="Aldolase"/>
    <property type="match status" value="1"/>
</dbReference>
<dbReference type="Gene3D" id="3.20.20.70">
    <property type="entry name" value="Aldolase class I"/>
    <property type="match status" value="1"/>
</dbReference>
<evidence type="ECO:0000256" key="1">
    <source>
        <dbReference type="PIRSR" id="PIRSR001359-1"/>
    </source>
</evidence>
<dbReference type="Pfam" id="PF01116">
    <property type="entry name" value="F_bP_aldolase"/>
    <property type="match status" value="1"/>
</dbReference>
<dbReference type="CDD" id="cd00947">
    <property type="entry name" value="TBP_aldolase_IIB"/>
    <property type="match status" value="1"/>
</dbReference>
<feature type="active site" description="Proton donor" evidence="1">
    <location>
        <position position="82"/>
    </location>
</feature>
<feature type="binding site" evidence="2">
    <location>
        <position position="207"/>
    </location>
    <ligand>
        <name>Zn(2+)</name>
        <dbReference type="ChEBI" id="CHEBI:29105"/>
        <label>1</label>
        <note>catalytic</note>
    </ligand>
</feature>
<keyword evidence="2" id="KW-0862">Zinc</keyword>
<reference evidence="3" key="1">
    <citation type="submission" date="2020-10" db="EMBL/GenBank/DDBJ databases">
        <authorList>
            <person name="Gilroy R."/>
        </authorList>
    </citation>
    <scope>NUCLEOTIDE SEQUENCE</scope>
    <source>
        <strain evidence="3">ChiSjej4B22-8148</strain>
    </source>
</reference>
<evidence type="ECO:0000313" key="4">
    <source>
        <dbReference type="Proteomes" id="UP000886757"/>
    </source>
</evidence>
<dbReference type="EMBL" id="DVGK01000124">
    <property type="protein sequence ID" value="HIR14446.1"/>
    <property type="molecule type" value="Genomic_DNA"/>
</dbReference>